<keyword evidence="2" id="KW-1185">Reference proteome</keyword>
<dbReference type="EMBL" id="JAQIZT010000010">
    <property type="protein sequence ID" value="KAJ6982092.1"/>
    <property type="molecule type" value="Genomic_DNA"/>
</dbReference>
<gene>
    <name evidence="1" type="ORF">NC653_025259</name>
</gene>
<dbReference type="Proteomes" id="UP001164929">
    <property type="component" value="Chromosome 10"/>
</dbReference>
<name>A0AAD6MB46_9ROSI</name>
<protein>
    <submittedName>
        <fullName evidence="1">Uncharacterized protein</fullName>
    </submittedName>
</protein>
<proteinExistence type="predicted"/>
<evidence type="ECO:0000313" key="2">
    <source>
        <dbReference type="Proteomes" id="UP001164929"/>
    </source>
</evidence>
<accession>A0AAD6MB46</accession>
<comment type="caution">
    <text evidence="1">The sequence shown here is derived from an EMBL/GenBank/DDBJ whole genome shotgun (WGS) entry which is preliminary data.</text>
</comment>
<sequence length="232" mass="26166">MLQLDNYQSRWNGGGNCKTYDQRHGEEMIDDDNIFIVHILVTAALQPLKSQPENTPPRWYQSDDPCEDPWVVVAATIQGSLHWLSTISLKGNLRTCNLTQTLQDLSLHGYENCKTCTSCEMRYPIFYMARRLISFFLEKIKAIAFYVSFLQLFRILSGCGFSDSIPDELGNLAELSIQDTISSLHSKPPLSTRISKQNNLLGGIPPSLGKISEHLAGPCRQPVDRNHPNLQN</sequence>
<organism evidence="1 2">
    <name type="scientific">Populus alba x Populus x berolinensis</name>
    <dbReference type="NCBI Taxonomy" id="444605"/>
    <lineage>
        <taxon>Eukaryota</taxon>
        <taxon>Viridiplantae</taxon>
        <taxon>Streptophyta</taxon>
        <taxon>Embryophyta</taxon>
        <taxon>Tracheophyta</taxon>
        <taxon>Spermatophyta</taxon>
        <taxon>Magnoliopsida</taxon>
        <taxon>eudicotyledons</taxon>
        <taxon>Gunneridae</taxon>
        <taxon>Pentapetalae</taxon>
        <taxon>rosids</taxon>
        <taxon>fabids</taxon>
        <taxon>Malpighiales</taxon>
        <taxon>Salicaceae</taxon>
        <taxon>Saliceae</taxon>
        <taxon>Populus</taxon>
    </lineage>
</organism>
<evidence type="ECO:0000313" key="1">
    <source>
        <dbReference type="EMBL" id="KAJ6982092.1"/>
    </source>
</evidence>
<reference evidence="1" key="1">
    <citation type="journal article" date="2023" name="Mol. Ecol. Resour.">
        <title>Chromosome-level genome assembly of a triploid poplar Populus alba 'Berolinensis'.</title>
        <authorList>
            <person name="Chen S."/>
            <person name="Yu Y."/>
            <person name="Wang X."/>
            <person name="Wang S."/>
            <person name="Zhang T."/>
            <person name="Zhou Y."/>
            <person name="He R."/>
            <person name="Meng N."/>
            <person name="Wang Y."/>
            <person name="Liu W."/>
            <person name="Liu Z."/>
            <person name="Liu J."/>
            <person name="Guo Q."/>
            <person name="Huang H."/>
            <person name="Sederoff R.R."/>
            <person name="Wang G."/>
            <person name="Qu G."/>
            <person name="Chen S."/>
        </authorList>
    </citation>
    <scope>NUCLEOTIDE SEQUENCE</scope>
    <source>
        <strain evidence="1">SC-2020</strain>
    </source>
</reference>
<dbReference type="AlphaFoldDB" id="A0AAD6MB46"/>